<dbReference type="AlphaFoldDB" id="A0A5K7Z3N0"/>
<accession>A0A5K7Z3N0</accession>
<evidence type="ECO:0000313" key="2">
    <source>
        <dbReference type="Proteomes" id="UP000427769"/>
    </source>
</evidence>
<gene>
    <name evidence="1" type="ORF">DSCW_27420</name>
</gene>
<dbReference type="Proteomes" id="UP000427769">
    <property type="component" value="Chromosome"/>
</dbReference>
<dbReference type="KEGG" id="dwd:DSCW_27420"/>
<organism evidence="1 2">
    <name type="scientific">Desulfosarcina widdelii</name>
    <dbReference type="NCBI Taxonomy" id="947919"/>
    <lineage>
        <taxon>Bacteria</taxon>
        <taxon>Pseudomonadati</taxon>
        <taxon>Thermodesulfobacteriota</taxon>
        <taxon>Desulfobacteria</taxon>
        <taxon>Desulfobacterales</taxon>
        <taxon>Desulfosarcinaceae</taxon>
        <taxon>Desulfosarcina</taxon>
    </lineage>
</organism>
<sequence>MAEIHAVRLIVNFVFGKAFSLDGSLPECYKLRAYTYMMVAEAAKHFNFIKKAAVRNTSHEGVYP</sequence>
<name>A0A5K7Z3N0_9BACT</name>
<dbReference type="EMBL" id="AP021875">
    <property type="protein sequence ID" value="BBO75325.1"/>
    <property type="molecule type" value="Genomic_DNA"/>
</dbReference>
<protein>
    <submittedName>
        <fullName evidence="1">Uncharacterized protein</fullName>
    </submittedName>
</protein>
<reference evidence="1 2" key="1">
    <citation type="submission" date="2019-11" db="EMBL/GenBank/DDBJ databases">
        <title>Comparative genomics of hydrocarbon-degrading Desulfosarcina strains.</title>
        <authorList>
            <person name="Watanabe M."/>
            <person name="Kojima H."/>
            <person name="Fukui M."/>
        </authorList>
    </citation>
    <scope>NUCLEOTIDE SEQUENCE [LARGE SCALE GENOMIC DNA]</scope>
    <source>
        <strain evidence="1 2">PP31</strain>
    </source>
</reference>
<evidence type="ECO:0000313" key="1">
    <source>
        <dbReference type="EMBL" id="BBO75325.1"/>
    </source>
</evidence>
<keyword evidence="2" id="KW-1185">Reference proteome</keyword>
<proteinExistence type="predicted"/>